<dbReference type="InterPro" id="IPR036945">
    <property type="entry name" value="DAGK_sf"/>
</dbReference>
<keyword evidence="17 24" id="KW-0472">Membrane</keyword>
<dbReference type="EC" id="2.7.1.107" evidence="3 24"/>
<evidence type="ECO:0000256" key="10">
    <source>
        <dbReference type="ARBA" id="ARBA00022723"/>
    </source>
</evidence>
<dbReference type="PANTHER" id="PTHR34299:SF1">
    <property type="entry name" value="DIACYLGLYCEROL KINASE"/>
    <property type="match status" value="1"/>
</dbReference>
<dbReference type="InterPro" id="IPR000829">
    <property type="entry name" value="DAGK"/>
</dbReference>
<keyword evidence="19 24" id="KW-1208">Phospholipid metabolism</keyword>
<evidence type="ECO:0000256" key="17">
    <source>
        <dbReference type="ARBA" id="ARBA00023136"/>
    </source>
</evidence>
<dbReference type="STRING" id="173990.SAMN05660691_00216"/>
<dbReference type="OrthoDB" id="9796011at2"/>
<feature type="binding site" evidence="21">
    <location>
        <begin position="32"/>
        <end position="36"/>
    </location>
    <ligand>
        <name>substrate</name>
    </ligand>
</feature>
<feature type="binding site" evidence="22">
    <location>
        <position position="78"/>
    </location>
    <ligand>
        <name>ATP</name>
        <dbReference type="ChEBI" id="CHEBI:30616"/>
    </ligand>
</feature>
<keyword evidence="5" id="KW-1003">Cell membrane</keyword>
<evidence type="ECO:0000256" key="19">
    <source>
        <dbReference type="ARBA" id="ARBA00023264"/>
    </source>
</evidence>
<feature type="binding site" evidence="22">
    <location>
        <position position="30"/>
    </location>
    <ligand>
        <name>ATP</name>
        <dbReference type="ChEBI" id="CHEBI:30616"/>
    </ligand>
</feature>
<evidence type="ECO:0000256" key="22">
    <source>
        <dbReference type="PIRSR" id="PIRSR600829-3"/>
    </source>
</evidence>
<evidence type="ECO:0000256" key="6">
    <source>
        <dbReference type="ARBA" id="ARBA00022516"/>
    </source>
</evidence>
<feature type="transmembrane region" description="Helical" evidence="24">
    <location>
        <begin position="98"/>
        <end position="119"/>
    </location>
</feature>
<evidence type="ECO:0000256" key="12">
    <source>
        <dbReference type="ARBA" id="ARBA00022777"/>
    </source>
</evidence>
<evidence type="ECO:0000256" key="2">
    <source>
        <dbReference type="ARBA" id="ARBA00005967"/>
    </source>
</evidence>
<dbReference type="Proteomes" id="UP000199371">
    <property type="component" value="Unassembled WGS sequence"/>
</dbReference>
<comment type="catalytic activity">
    <reaction evidence="24">
        <text>a 1,2-diacyl-sn-glycerol + ATP = a 1,2-diacyl-sn-glycero-3-phosphate + ADP + H(+)</text>
        <dbReference type="Rhea" id="RHEA:10272"/>
        <dbReference type="ChEBI" id="CHEBI:15378"/>
        <dbReference type="ChEBI" id="CHEBI:17815"/>
        <dbReference type="ChEBI" id="CHEBI:30616"/>
        <dbReference type="ChEBI" id="CHEBI:58608"/>
        <dbReference type="ChEBI" id="CHEBI:456216"/>
        <dbReference type="EC" id="2.7.1.107"/>
    </reaction>
</comment>
<dbReference type="GO" id="GO:0005524">
    <property type="term" value="F:ATP binding"/>
    <property type="evidence" value="ECO:0007669"/>
    <property type="project" value="UniProtKB-KW"/>
</dbReference>
<dbReference type="CDD" id="cd14264">
    <property type="entry name" value="DAGK_IM"/>
    <property type="match status" value="1"/>
</dbReference>
<comment type="subcellular location">
    <subcellularLocation>
        <location evidence="1 24">Cell inner membrane</location>
        <topology evidence="1 24">Multi-pass membrane protein</topology>
    </subcellularLocation>
</comment>
<comment type="caution">
    <text evidence="24">Lacks conserved residue(s) required for the propagation of feature annotation.</text>
</comment>
<keyword evidence="16 24" id="KW-0443">Lipid metabolism</keyword>
<feature type="transmembrane region" description="Helical" evidence="24">
    <location>
        <begin position="33"/>
        <end position="51"/>
    </location>
</feature>
<feature type="binding site" evidence="22">
    <location>
        <position position="11"/>
    </location>
    <ligand>
        <name>ATP</name>
        <dbReference type="ChEBI" id="CHEBI:30616"/>
    </ligand>
</feature>
<evidence type="ECO:0000313" key="25">
    <source>
        <dbReference type="EMBL" id="SEH56922.1"/>
    </source>
</evidence>
<dbReference type="GO" id="GO:0005886">
    <property type="term" value="C:plasma membrane"/>
    <property type="evidence" value="ECO:0007669"/>
    <property type="project" value="UniProtKB-SubCell"/>
</dbReference>
<protein>
    <recommendedName>
        <fullName evidence="4 24">Diacylglycerol kinase</fullName>
        <ecNumber evidence="3 24">2.7.1.107</ecNumber>
    </recommendedName>
</protein>
<evidence type="ECO:0000256" key="7">
    <source>
        <dbReference type="ARBA" id="ARBA00022519"/>
    </source>
</evidence>
<evidence type="ECO:0000256" key="20">
    <source>
        <dbReference type="PIRSR" id="PIRSR600829-1"/>
    </source>
</evidence>
<keyword evidence="15 24" id="KW-1133">Transmembrane helix</keyword>
<feature type="binding site" evidence="21">
    <location>
        <position position="11"/>
    </location>
    <ligand>
        <name>substrate</name>
    </ligand>
</feature>
<evidence type="ECO:0000256" key="3">
    <source>
        <dbReference type="ARBA" id="ARBA00012133"/>
    </source>
</evidence>
<keyword evidence="7 24" id="KW-0997">Cell inner membrane</keyword>
<dbReference type="AlphaFoldDB" id="A0A1H6JDK4"/>
<dbReference type="GO" id="GO:0004143">
    <property type="term" value="F:ATP-dependent diacylglycerol kinase activity"/>
    <property type="evidence" value="ECO:0007669"/>
    <property type="project" value="UniProtKB-EC"/>
</dbReference>
<organism evidence="25 26">
    <name type="scientific">Rheinheimera pacifica</name>
    <dbReference type="NCBI Taxonomy" id="173990"/>
    <lineage>
        <taxon>Bacteria</taxon>
        <taxon>Pseudomonadati</taxon>
        <taxon>Pseudomonadota</taxon>
        <taxon>Gammaproteobacteria</taxon>
        <taxon>Chromatiales</taxon>
        <taxon>Chromatiaceae</taxon>
        <taxon>Rheinheimera</taxon>
    </lineage>
</organism>
<reference evidence="26" key="1">
    <citation type="submission" date="2016-10" db="EMBL/GenBank/DDBJ databases">
        <authorList>
            <person name="Varghese N."/>
            <person name="Submissions S."/>
        </authorList>
    </citation>
    <scope>NUCLEOTIDE SEQUENCE [LARGE SCALE GENOMIC DNA]</scope>
    <source>
        <strain evidence="26">DSM 17616</strain>
    </source>
</reference>
<gene>
    <name evidence="25" type="ORF">SAMN05660691_00216</name>
</gene>
<comment type="function">
    <text evidence="24">Catalyzes the ATP-dependent phosphorylation of sn-l,2-diacylglycerol (DAG) to phosphatidic acid. Involved in the recycling of diacylglycerol produced as a by-product during membrane-derived oligosaccharide (MDO) biosynthesis.</text>
</comment>
<evidence type="ECO:0000256" key="13">
    <source>
        <dbReference type="ARBA" id="ARBA00022840"/>
    </source>
</evidence>
<feature type="binding site" evidence="22">
    <location>
        <begin position="96"/>
        <end position="97"/>
    </location>
    <ligand>
        <name>ATP</name>
        <dbReference type="ChEBI" id="CHEBI:30616"/>
    </ligand>
</feature>
<evidence type="ECO:0000256" key="16">
    <source>
        <dbReference type="ARBA" id="ARBA00023098"/>
    </source>
</evidence>
<dbReference type="Gene3D" id="1.10.287.3610">
    <property type="match status" value="1"/>
</dbReference>
<feature type="binding site" evidence="21">
    <location>
        <position position="71"/>
    </location>
    <ligand>
        <name>substrate</name>
    </ligand>
</feature>
<evidence type="ECO:0000256" key="1">
    <source>
        <dbReference type="ARBA" id="ARBA00004429"/>
    </source>
</evidence>
<comment type="cofactor">
    <cofactor evidence="23">
        <name>Mg(2+)</name>
        <dbReference type="ChEBI" id="CHEBI:18420"/>
    </cofactor>
    <text evidence="23">Mn(2+), Zn(2+), Cd(2+) and Co(2+) support activity to lesser extents.</text>
</comment>
<evidence type="ECO:0000256" key="4">
    <source>
        <dbReference type="ARBA" id="ARBA00017575"/>
    </source>
</evidence>
<evidence type="ECO:0000256" key="5">
    <source>
        <dbReference type="ARBA" id="ARBA00022475"/>
    </source>
</evidence>
<keyword evidence="12 24" id="KW-0418">Kinase</keyword>
<proteinExistence type="inferred from homology"/>
<comment type="similarity">
    <text evidence="2 24">Belongs to the bacterial diacylglycerol kinase family.</text>
</comment>
<dbReference type="EMBL" id="FNXF01000001">
    <property type="protein sequence ID" value="SEH56922.1"/>
    <property type="molecule type" value="Genomic_DNA"/>
</dbReference>
<evidence type="ECO:0000256" key="9">
    <source>
        <dbReference type="ARBA" id="ARBA00022692"/>
    </source>
</evidence>
<evidence type="ECO:0000256" key="21">
    <source>
        <dbReference type="PIRSR" id="PIRSR600829-2"/>
    </source>
</evidence>
<dbReference type="Pfam" id="PF01219">
    <property type="entry name" value="DAGK_prokar"/>
    <property type="match status" value="1"/>
</dbReference>
<evidence type="ECO:0000313" key="26">
    <source>
        <dbReference type="Proteomes" id="UP000199371"/>
    </source>
</evidence>
<keyword evidence="11 22" id="KW-0547">Nucleotide-binding</keyword>
<dbReference type="GO" id="GO:0046872">
    <property type="term" value="F:metal ion binding"/>
    <property type="evidence" value="ECO:0007669"/>
    <property type="project" value="UniProtKB-KW"/>
</dbReference>
<dbReference type="InterPro" id="IPR033718">
    <property type="entry name" value="DAGK_prok"/>
</dbReference>
<evidence type="ECO:0000256" key="18">
    <source>
        <dbReference type="ARBA" id="ARBA00023209"/>
    </source>
</evidence>
<keyword evidence="9 24" id="KW-0812">Transmembrane</keyword>
<feature type="binding site" evidence="23">
    <location>
        <position position="30"/>
    </location>
    <ligand>
        <name>a divalent metal cation</name>
        <dbReference type="ChEBI" id="CHEBI:60240"/>
    </ligand>
</feature>
<keyword evidence="8 24" id="KW-0808">Transferase</keyword>
<dbReference type="RefSeq" id="WP_092789286.1">
    <property type="nucleotide sequence ID" value="NZ_FNXF01000001.1"/>
</dbReference>
<sequence>MLKPNGVGLGRIIRAAKCSMQGFAASWKFESAFRQETILAVISIPLAAWLATSVSQFALLVSVWCLVLLVELLNSAIESLTDRVSLERHELSGRAKDMGSAAVFVSLVIVALVWGAALYERFV</sequence>
<feature type="binding site" evidence="23">
    <location>
        <position position="78"/>
    </location>
    <ligand>
        <name>a divalent metal cation</name>
        <dbReference type="ChEBI" id="CHEBI:60240"/>
    </ligand>
</feature>
<keyword evidence="13 22" id="KW-0067">ATP-binding</keyword>
<keyword evidence="18" id="KW-0594">Phospholipid biosynthesis</keyword>
<accession>A0A1H6JDK4</accession>
<feature type="binding site" evidence="21">
    <location>
        <position position="100"/>
    </location>
    <ligand>
        <name>substrate</name>
    </ligand>
</feature>
<evidence type="ECO:0000256" key="24">
    <source>
        <dbReference type="RuleBase" id="RU363065"/>
    </source>
</evidence>
<keyword evidence="6" id="KW-0444">Lipid biosynthesis</keyword>
<evidence type="ECO:0000256" key="14">
    <source>
        <dbReference type="ARBA" id="ARBA00022842"/>
    </source>
</evidence>
<keyword evidence="26" id="KW-1185">Reference proteome</keyword>
<evidence type="ECO:0000256" key="15">
    <source>
        <dbReference type="ARBA" id="ARBA00022989"/>
    </source>
</evidence>
<dbReference type="GO" id="GO:0006654">
    <property type="term" value="P:phosphatidic acid biosynthetic process"/>
    <property type="evidence" value="ECO:0007669"/>
    <property type="project" value="InterPro"/>
</dbReference>
<keyword evidence="10 23" id="KW-0479">Metal-binding</keyword>
<feature type="active site" description="Proton acceptor" evidence="20">
    <location>
        <position position="71"/>
    </location>
</feature>
<name>A0A1H6JDK4_9GAMM</name>
<evidence type="ECO:0000256" key="23">
    <source>
        <dbReference type="PIRSR" id="PIRSR600829-4"/>
    </source>
</evidence>
<keyword evidence="14 23" id="KW-0460">Magnesium</keyword>
<feature type="binding site" evidence="22">
    <location>
        <begin position="87"/>
        <end position="89"/>
    </location>
    <ligand>
        <name>ATP</name>
        <dbReference type="ChEBI" id="CHEBI:30616"/>
    </ligand>
</feature>
<evidence type="ECO:0000256" key="11">
    <source>
        <dbReference type="ARBA" id="ARBA00022741"/>
    </source>
</evidence>
<evidence type="ECO:0000256" key="8">
    <source>
        <dbReference type="ARBA" id="ARBA00022679"/>
    </source>
</evidence>
<dbReference type="PANTHER" id="PTHR34299">
    <property type="entry name" value="DIACYLGLYCEROL KINASE"/>
    <property type="match status" value="1"/>
</dbReference>